<feature type="region of interest" description="Disordered" evidence="1">
    <location>
        <begin position="176"/>
        <end position="200"/>
    </location>
</feature>
<gene>
    <name evidence="3" type="ORF">GCM10010151_33570</name>
</gene>
<evidence type="ECO:0000256" key="1">
    <source>
        <dbReference type="SAM" id="MobiDB-lite"/>
    </source>
</evidence>
<comment type="caution">
    <text evidence="3">The sequence shown here is derived from an EMBL/GenBank/DDBJ whole genome shotgun (WGS) entry which is preliminary data.</text>
</comment>
<sequence length="447" mass="47739">MTVSAIPIEVLRLSYWAGGTAEERETLLGGYLGRLERLTDPELLGESLLAGLMHADPAVRRRALAATAALSPGLAPDAAGWALADPDETVRTAALGPAAGAPALRALLASLGRTPETIAAGTADCATAADAAALRAARALLADADLTGQVLADLPVPLSADRMPNRLSLSGMRHVPAGRLRRGPRPDQPRTWGDPAEPSVNETSVEGFYLDAHPVTNADYDAFTADVTEHGHLWCHPDEPRDTDHTRATVDDPRCGADHPVTGVSWYDAFAYAAWCGKRLPTEDEWERAARGDDHRRHPWGEEFRPELARGLHSVSTPDGHGADLDRETWLRVLGETRVDALPALTGPVGSVAGDESPFGVRDLCGNVWEWTATRYLDGMPFTPRFGTMDPGELWGEWSAEVAIRGGAWSSPAALLTAVGRAGKLLVTRSPEIGFRCAVSEAEATSR</sequence>
<dbReference type="Pfam" id="PF03781">
    <property type="entry name" value="FGE-sulfatase"/>
    <property type="match status" value="1"/>
</dbReference>
<dbReference type="Proteomes" id="UP001501822">
    <property type="component" value="Unassembled WGS sequence"/>
</dbReference>
<reference evidence="3 4" key="1">
    <citation type="journal article" date="2019" name="Int. J. Syst. Evol. Microbiol.">
        <title>The Global Catalogue of Microorganisms (GCM) 10K type strain sequencing project: providing services to taxonomists for standard genome sequencing and annotation.</title>
        <authorList>
            <consortium name="The Broad Institute Genomics Platform"/>
            <consortium name="The Broad Institute Genome Sequencing Center for Infectious Disease"/>
            <person name="Wu L."/>
            <person name="Ma J."/>
        </authorList>
    </citation>
    <scope>NUCLEOTIDE SEQUENCE [LARGE SCALE GENOMIC DNA]</scope>
    <source>
        <strain evidence="3 4">JCM 3146</strain>
    </source>
</reference>
<dbReference type="InterPro" id="IPR016187">
    <property type="entry name" value="CTDL_fold"/>
</dbReference>
<keyword evidence="4" id="KW-1185">Reference proteome</keyword>
<dbReference type="RefSeq" id="WP_252798588.1">
    <property type="nucleotide sequence ID" value="NZ_BAAABM010000029.1"/>
</dbReference>
<feature type="domain" description="Sulfatase-modifying factor enzyme-like" evidence="2">
    <location>
        <begin position="171"/>
        <end position="438"/>
    </location>
</feature>
<organism evidence="3 4">
    <name type="scientific">Actinoallomurus spadix</name>
    <dbReference type="NCBI Taxonomy" id="79912"/>
    <lineage>
        <taxon>Bacteria</taxon>
        <taxon>Bacillati</taxon>
        <taxon>Actinomycetota</taxon>
        <taxon>Actinomycetes</taxon>
        <taxon>Streptosporangiales</taxon>
        <taxon>Thermomonosporaceae</taxon>
        <taxon>Actinoallomurus</taxon>
    </lineage>
</organism>
<dbReference type="InterPro" id="IPR051043">
    <property type="entry name" value="Sulfatase_Mod_Factor_Kinase"/>
</dbReference>
<evidence type="ECO:0000259" key="2">
    <source>
        <dbReference type="Pfam" id="PF03781"/>
    </source>
</evidence>
<evidence type="ECO:0000313" key="3">
    <source>
        <dbReference type="EMBL" id="GAA0341324.1"/>
    </source>
</evidence>
<proteinExistence type="predicted"/>
<dbReference type="InterPro" id="IPR042095">
    <property type="entry name" value="SUMF_sf"/>
</dbReference>
<dbReference type="InterPro" id="IPR005532">
    <property type="entry name" value="SUMF_dom"/>
</dbReference>
<dbReference type="EMBL" id="BAAABM010000029">
    <property type="protein sequence ID" value="GAA0341324.1"/>
    <property type="molecule type" value="Genomic_DNA"/>
</dbReference>
<dbReference type="SUPFAM" id="SSF56436">
    <property type="entry name" value="C-type lectin-like"/>
    <property type="match status" value="1"/>
</dbReference>
<evidence type="ECO:0000313" key="4">
    <source>
        <dbReference type="Proteomes" id="UP001501822"/>
    </source>
</evidence>
<dbReference type="PANTHER" id="PTHR23150">
    <property type="entry name" value="SULFATASE MODIFYING FACTOR 1, 2"/>
    <property type="match status" value="1"/>
</dbReference>
<dbReference type="PANTHER" id="PTHR23150:SF19">
    <property type="entry name" value="FORMYLGLYCINE-GENERATING ENZYME"/>
    <property type="match status" value="1"/>
</dbReference>
<protein>
    <recommendedName>
        <fullName evidence="2">Sulfatase-modifying factor enzyme-like domain-containing protein</fullName>
    </recommendedName>
</protein>
<accession>A0ABN0WLP4</accession>
<dbReference type="Gene3D" id="3.90.1580.10">
    <property type="entry name" value="paralog of FGE (formylglycine-generating enzyme)"/>
    <property type="match status" value="1"/>
</dbReference>
<name>A0ABN0WLP4_9ACTN</name>